<name>A0ACB8Q3W6_9AGAM</name>
<proteinExistence type="predicted"/>
<dbReference type="Proteomes" id="UP000814128">
    <property type="component" value="Unassembled WGS sequence"/>
</dbReference>
<reference evidence="1" key="2">
    <citation type="journal article" date="2022" name="New Phytol.">
        <title>Evolutionary transition to the ectomycorrhizal habit in the genomes of a hyperdiverse lineage of mushroom-forming fungi.</title>
        <authorList>
            <person name="Looney B."/>
            <person name="Miyauchi S."/>
            <person name="Morin E."/>
            <person name="Drula E."/>
            <person name="Courty P.E."/>
            <person name="Kohler A."/>
            <person name="Kuo A."/>
            <person name="LaButti K."/>
            <person name="Pangilinan J."/>
            <person name="Lipzen A."/>
            <person name="Riley R."/>
            <person name="Andreopoulos W."/>
            <person name="He G."/>
            <person name="Johnson J."/>
            <person name="Nolan M."/>
            <person name="Tritt A."/>
            <person name="Barry K.W."/>
            <person name="Grigoriev I.V."/>
            <person name="Nagy L.G."/>
            <person name="Hibbett D."/>
            <person name="Henrissat B."/>
            <person name="Matheny P.B."/>
            <person name="Labbe J."/>
            <person name="Martin F.M."/>
        </authorList>
    </citation>
    <scope>NUCLEOTIDE SEQUENCE</scope>
    <source>
        <strain evidence="1">EC-137</strain>
    </source>
</reference>
<accession>A0ACB8Q3W6</accession>
<comment type="caution">
    <text evidence="1">The sequence shown here is derived from an EMBL/GenBank/DDBJ whole genome shotgun (WGS) entry which is preliminary data.</text>
</comment>
<evidence type="ECO:0000313" key="1">
    <source>
        <dbReference type="EMBL" id="KAI0026431.1"/>
    </source>
</evidence>
<reference evidence="1" key="1">
    <citation type="submission" date="2021-02" db="EMBL/GenBank/DDBJ databases">
        <authorList>
            <consortium name="DOE Joint Genome Institute"/>
            <person name="Ahrendt S."/>
            <person name="Looney B.P."/>
            <person name="Miyauchi S."/>
            <person name="Morin E."/>
            <person name="Drula E."/>
            <person name="Courty P.E."/>
            <person name="Chicoki N."/>
            <person name="Fauchery L."/>
            <person name="Kohler A."/>
            <person name="Kuo A."/>
            <person name="Labutti K."/>
            <person name="Pangilinan J."/>
            <person name="Lipzen A."/>
            <person name="Riley R."/>
            <person name="Andreopoulos W."/>
            <person name="He G."/>
            <person name="Johnson J."/>
            <person name="Barry K.W."/>
            <person name="Grigoriev I.V."/>
            <person name="Nagy L."/>
            <person name="Hibbett D."/>
            <person name="Henrissat B."/>
            <person name="Matheny P.B."/>
            <person name="Labbe J."/>
            <person name="Martin F."/>
        </authorList>
    </citation>
    <scope>NUCLEOTIDE SEQUENCE</scope>
    <source>
        <strain evidence="1">EC-137</strain>
    </source>
</reference>
<keyword evidence="2" id="KW-1185">Reference proteome</keyword>
<organism evidence="1 2">
    <name type="scientific">Vararia minispora EC-137</name>
    <dbReference type="NCBI Taxonomy" id="1314806"/>
    <lineage>
        <taxon>Eukaryota</taxon>
        <taxon>Fungi</taxon>
        <taxon>Dikarya</taxon>
        <taxon>Basidiomycota</taxon>
        <taxon>Agaricomycotina</taxon>
        <taxon>Agaricomycetes</taxon>
        <taxon>Russulales</taxon>
        <taxon>Lachnocladiaceae</taxon>
        <taxon>Vararia</taxon>
    </lineage>
</organism>
<evidence type="ECO:0000313" key="2">
    <source>
        <dbReference type="Proteomes" id="UP000814128"/>
    </source>
</evidence>
<protein>
    <submittedName>
        <fullName evidence="1">Uncharacterized protein</fullName>
    </submittedName>
</protein>
<sequence length="89" mass="9604">MKIGGSSGLLFLASKWLRERIVDLGLPHAAIVWLGQFPGDATGNWTKTEWFPPFVHAGERIGCLQRIDGVRASVSPPPPPADPATQDIS</sequence>
<dbReference type="EMBL" id="MU274576">
    <property type="protein sequence ID" value="KAI0026431.1"/>
    <property type="molecule type" value="Genomic_DNA"/>
</dbReference>
<gene>
    <name evidence="1" type="ORF">K488DRAFT_92592</name>
</gene>